<dbReference type="InterPro" id="IPR015866">
    <property type="entry name" value="Ser-tRNA-synth_1_N"/>
</dbReference>
<evidence type="ECO:0000256" key="6">
    <source>
        <dbReference type="HAMAP-Rule" id="MF_00176"/>
    </source>
</evidence>
<dbReference type="InterPro" id="IPR002317">
    <property type="entry name" value="Ser-tRNA-ligase_type_1"/>
</dbReference>
<evidence type="ECO:0000259" key="7">
    <source>
        <dbReference type="PROSITE" id="PS50862"/>
    </source>
</evidence>
<feature type="binding site" evidence="6">
    <location>
        <begin position="348"/>
        <end position="351"/>
    </location>
    <ligand>
        <name>ATP</name>
        <dbReference type="ChEBI" id="CHEBI:30616"/>
    </ligand>
</feature>
<dbReference type="RefSeq" id="WP_311620083.1">
    <property type="nucleotide sequence ID" value="NZ_JAVREV010000016.1"/>
</dbReference>
<feature type="domain" description="Aminoacyl-transfer RNA synthetases class-II family profile" evidence="7">
    <location>
        <begin position="189"/>
        <end position="408"/>
    </location>
</feature>
<evidence type="ECO:0000313" key="8">
    <source>
        <dbReference type="EMBL" id="MDT0445901.1"/>
    </source>
</evidence>
<dbReference type="Gene3D" id="1.10.287.40">
    <property type="entry name" value="Serine-tRNA synthetase, tRNA binding domain"/>
    <property type="match status" value="1"/>
</dbReference>
<accession>A0ABU2SA98</accession>
<comment type="catalytic activity">
    <reaction evidence="6">
        <text>tRNA(Ser) + L-serine + ATP = L-seryl-tRNA(Ser) + AMP + diphosphate + H(+)</text>
        <dbReference type="Rhea" id="RHEA:12292"/>
        <dbReference type="Rhea" id="RHEA-COMP:9669"/>
        <dbReference type="Rhea" id="RHEA-COMP:9703"/>
        <dbReference type="ChEBI" id="CHEBI:15378"/>
        <dbReference type="ChEBI" id="CHEBI:30616"/>
        <dbReference type="ChEBI" id="CHEBI:33019"/>
        <dbReference type="ChEBI" id="CHEBI:33384"/>
        <dbReference type="ChEBI" id="CHEBI:78442"/>
        <dbReference type="ChEBI" id="CHEBI:78533"/>
        <dbReference type="ChEBI" id="CHEBI:456215"/>
        <dbReference type="EC" id="6.1.1.11"/>
    </reaction>
</comment>
<sequence>MIDLRLLREDPDRVRASQRARGEDVGIVDALLAADELRRSSGSRFDELRAEQKQLGKRIPRAAGDEKAELLARAGELAAAVKTADAERDEAAARAQDLLLRLGNVVHPDVPVGGEDDFRVLQTHGTIRDFAAEGFAPKDHLELGQALGAIDTERGAKVSGSRFAYLTGVGALLELALVNASVAQATAAGFVPVMTPALVKPRAMAGTGFLGQAAQDIYHLEKDDYYLVGTSEVPLAAYHMDEIVDADRLPLRYAGFSPCFRREAGSHGKDTRGIIRLHQFDKVEMFSYVAPEDAEAELERLLGWEKQWLTSLELPFRVIDVASGDLGASAARKFDCEAWLPTQGKYRELTSASNCNTFQARRLSIRTRGKDTGTRPLATLNGTLCAVQRTMALLLENHQQADGSVHVPEVLRPFLGGRERLEPVAA</sequence>
<evidence type="ECO:0000256" key="1">
    <source>
        <dbReference type="ARBA" id="ARBA00022598"/>
    </source>
</evidence>
<dbReference type="EMBL" id="JAVREV010000016">
    <property type="protein sequence ID" value="MDT0445901.1"/>
    <property type="molecule type" value="Genomic_DNA"/>
</dbReference>
<evidence type="ECO:0000256" key="2">
    <source>
        <dbReference type="ARBA" id="ARBA00022741"/>
    </source>
</evidence>
<feature type="binding site" evidence="6">
    <location>
        <position position="383"/>
    </location>
    <ligand>
        <name>L-serine</name>
        <dbReference type="ChEBI" id="CHEBI:33384"/>
    </ligand>
</feature>
<keyword evidence="9" id="KW-1185">Reference proteome</keyword>
<dbReference type="SUPFAM" id="SSF55681">
    <property type="entry name" value="Class II aaRS and biotin synthetases"/>
    <property type="match status" value="1"/>
</dbReference>
<dbReference type="InterPro" id="IPR002314">
    <property type="entry name" value="aa-tRNA-synt_IIb"/>
</dbReference>
<evidence type="ECO:0000256" key="4">
    <source>
        <dbReference type="ARBA" id="ARBA00022917"/>
    </source>
</evidence>
<feature type="binding site" evidence="6">
    <location>
        <begin position="261"/>
        <end position="263"/>
    </location>
    <ligand>
        <name>ATP</name>
        <dbReference type="ChEBI" id="CHEBI:30616"/>
    </ligand>
</feature>
<comment type="function">
    <text evidence="6">Catalyzes the attachment of serine to tRNA(Ser). Is also able to aminoacylate tRNA(Sec) with serine, to form the misacylated tRNA L-seryl-tRNA(Sec), which will be further converted into selenocysteinyl-tRNA(Sec).</text>
</comment>
<dbReference type="InterPro" id="IPR042103">
    <property type="entry name" value="SerRS_1_N_sf"/>
</dbReference>
<keyword evidence="5 6" id="KW-0030">Aminoacyl-tRNA synthetase</keyword>
<keyword evidence="6" id="KW-0963">Cytoplasm</keyword>
<dbReference type="HAMAP" id="MF_00176">
    <property type="entry name" value="Ser_tRNA_synth_type1"/>
    <property type="match status" value="1"/>
</dbReference>
<protein>
    <recommendedName>
        <fullName evidence="6">Serine--tRNA ligase</fullName>
        <ecNumber evidence="6">6.1.1.11</ecNumber>
    </recommendedName>
    <alternativeName>
        <fullName evidence="6">Seryl-tRNA synthetase</fullName>
        <shortName evidence="6">SerRS</shortName>
    </alternativeName>
    <alternativeName>
        <fullName evidence="6">Seryl-tRNA(Ser/Sec) synthetase</fullName>
    </alternativeName>
</protein>
<dbReference type="PROSITE" id="PS50862">
    <property type="entry name" value="AA_TRNA_LIGASE_II"/>
    <property type="match status" value="1"/>
</dbReference>
<feature type="binding site" evidence="6">
    <location>
        <position position="284"/>
    </location>
    <ligand>
        <name>L-serine</name>
        <dbReference type="ChEBI" id="CHEBI:33384"/>
    </ligand>
</feature>
<evidence type="ECO:0000313" key="9">
    <source>
        <dbReference type="Proteomes" id="UP001183615"/>
    </source>
</evidence>
<evidence type="ECO:0000256" key="5">
    <source>
        <dbReference type="ARBA" id="ARBA00023146"/>
    </source>
</evidence>
<evidence type="ECO:0000256" key="3">
    <source>
        <dbReference type="ARBA" id="ARBA00022840"/>
    </source>
</evidence>
<dbReference type="Proteomes" id="UP001183615">
    <property type="component" value="Unassembled WGS sequence"/>
</dbReference>
<comment type="caution">
    <text evidence="8">The sequence shown here is derived from an EMBL/GenBank/DDBJ whole genome shotgun (WGS) entry which is preliminary data.</text>
</comment>
<dbReference type="SUPFAM" id="SSF46589">
    <property type="entry name" value="tRNA-binding arm"/>
    <property type="match status" value="1"/>
</dbReference>
<dbReference type="Gene3D" id="3.30.930.10">
    <property type="entry name" value="Bira Bifunctional Protein, Domain 2"/>
    <property type="match status" value="1"/>
</dbReference>
<keyword evidence="4 6" id="KW-0648">Protein biosynthesis</keyword>
<gene>
    <name evidence="6 8" type="primary">serS</name>
    <name evidence="8" type="ORF">RM779_25380</name>
</gene>
<keyword evidence="2 6" id="KW-0547">Nucleotide-binding</keyword>
<dbReference type="InterPro" id="IPR006195">
    <property type="entry name" value="aa-tRNA-synth_II"/>
</dbReference>
<comment type="caution">
    <text evidence="6">Lacks conserved residue(s) required for the propagation of feature annotation.</text>
</comment>
<dbReference type="Pfam" id="PF00587">
    <property type="entry name" value="tRNA-synt_2b"/>
    <property type="match status" value="1"/>
</dbReference>
<name>A0ABU2SA98_9ACTN</name>
<feature type="binding site" evidence="6">
    <location>
        <begin position="230"/>
        <end position="232"/>
    </location>
    <ligand>
        <name>L-serine</name>
        <dbReference type="ChEBI" id="CHEBI:33384"/>
    </ligand>
</feature>
<dbReference type="PIRSF" id="PIRSF001529">
    <property type="entry name" value="Ser-tRNA-synth_IIa"/>
    <property type="match status" value="1"/>
</dbReference>
<dbReference type="InterPro" id="IPR033729">
    <property type="entry name" value="SerRS_core"/>
</dbReference>
<dbReference type="EC" id="6.1.1.11" evidence="6"/>
<dbReference type="InterPro" id="IPR045864">
    <property type="entry name" value="aa-tRNA-synth_II/BPL/LPL"/>
</dbReference>
<comment type="domain">
    <text evidence="6">Consists of two distinct domains, a catalytic core and a N-terminal extension that is involved in tRNA binding.</text>
</comment>
<dbReference type="CDD" id="cd00770">
    <property type="entry name" value="SerRS_core"/>
    <property type="match status" value="1"/>
</dbReference>
<comment type="subunit">
    <text evidence="6">Homodimer. The tRNA molecule binds across the dimer.</text>
</comment>
<dbReference type="Pfam" id="PF02403">
    <property type="entry name" value="Seryl_tRNA_N"/>
    <property type="match status" value="1"/>
</dbReference>
<proteinExistence type="inferred from homology"/>
<comment type="subcellular location">
    <subcellularLocation>
        <location evidence="6">Cytoplasm</location>
    </subcellularLocation>
</comment>
<reference evidence="9" key="1">
    <citation type="submission" date="2023-07" db="EMBL/GenBank/DDBJ databases">
        <title>30 novel species of actinomycetes from the DSMZ collection.</title>
        <authorList>
            <person name="Nouioui I."/>
        </authorList>
    </citation>
    <scope>NUCLEOTIDE SEQUENCE [LARGE SCALE GENOMIC DNA]</scope>
    <source>
        <strain evidence="9">DSM 41886</strain>
    </source>
</reference>
<comment type="similarity">
    <text evidence="6">Belongs to the class-II aminoacyl-tRNA synthetase family. Type-1 seryl-tRNA synthetase subfamily.</text>
</comment>
<comment type="pathway">
    <text evidence="6">Aminoacyl-tRNA biosynthesis; selenocysteinyl-tRNA(Sec) biosynthesis; L-seryl-tRNA(Sec) from L-serine and tRNA(Sec): step 1/1.</text>
</comment>
<organism evidence="8 9">
    <name type="scientific">Streptomyces johnsoniae</name>
    <dbReference type="NCBI Taxonomy" id="3075532"/>
    <lineage>
        <taxon>Bacteria</taxon>
        <taxon>Bacillati</taxon>
        <taxon>Actinomycetota</taxon>
        <taxon>Actinomycetes</taxon>
        <taxon>Kitasatosporales</taxon>
        <taxon>Streptomycetaceae</taxon>
        <taxon>Streptomyces</taxon>
    </lineage>
</organism>
<dbReference type="NCBIfam" id="TIGR00414">
    <property type="entry name" value="serS"/>
    <property type="match status" value="1"/>
</dbReference>
<dbReference type="GO" id="GO:0004828">
    <property type="term" value="F:serine-tRNA ligase activity"/>
    <property type="evidence" value="ECO:0007669"/>
    <property type="project" value="UniProtKB-EC"/>
</dbReference>
<dbReference type="InterPro" id="IPR010978">
    <property type="entry name" value="tRNA-bd_arm"/>
</dbReference>
<keyword evidence="1 6" id="KW-0436">Ligase</keyword>
<dbReference type="PRINTS" id="PR00981">
    <property type="entry name" value="TRNASYNTHSER"/>
</dbReference>
<keyword evidence="3 6" id="KW-0067">ATP-binding</keyword>
<comment type="catalytic activity">
    <reaction evidence="6">
        <text>tRNA(Sec) + L-serine + ATP = L-seryl-tRNA(Sec) + AMP + diphosphate + H(+)</text>
        <dbReference type="Rhea" id="RHEA:42580"/>
        <dbReference type="Rhea" id="RHEA-COMP:9742"/>
        <dbReference type="Rhea" id="RHEA-COMP:10128"/>
        <dbReference type="ChEBI" id="CHEBI:15378"/>
        <dbReference type="ChEBI" id="CHEBI:30616"/>
        <dbReference type="ChEBI" id="CHEBI:33019"/>
        <dbReference type="ChEBI" id="CHEBI:33384"/>
        <dbReference type="ChEBI" id="CHEBI:78442"/>
        <dbReference type="ChEBI" id="CHEBI:78533"/>
        <dbReference type="ChEBI" id="CHEBI:456215"/>
        <dbReference type="EC" id="6.1.1.11"/>
    </reaction>
</comment>
<dbReference type="PANTHER" id="PTHR11778">
    <property type="entry name" value="SERYL-TRNA SYNTHETASE"/>
    <property type="match status" value="1"/>
</dbReference>